<proteinExistence type="inferred from homology"/>
<organism evidence="7 8">
    <name type="scientific">Roseateles rivi</name>
    <dbReference type="NCBI Taxonomy" id="3299028"/>
    <lineage>
        <taxon>Bacteria</taxon>
        <taxon>Pseudomonadati</taxon>
        <taxon>Pseudomonadota</taxon>
        <taxon>Betaproteobacteria</taxon>
        <taxon>Burkholderiales</taxon>
        <taxon>Sphaerotilaceae</taxon>
        <taxon>Roseateles</taxon>
    </lineage>
</organism>
<feature type="domain" description="HAMP" evidence="6">
    <location>
        <begin position="215"/>
        <end position="267"/>
    </location>
</feature>
<dbReference type="PANTHER" id="PTHR43531">
    <property type="entry name" value="PROTEIN ICFG"/>
    <property type="match status" value="1"/>
</dbReference>
<dbReference type="Gene3D" id="1.10.287.950">
    <property type="entry name" value="Methyl-accepting chemotaxis protein"/>
    <property type="match status" value="1"/>
</dbReference>
<dbReference type="SMART" id="SM00283">
    <property type="entry name" value="MA"/>
    <property type="match status" value="1"/>
</dbReference>
<evidence type="ECO:0000256" key="3">
    <source>
        <dbReference type="PROSITE-ProRule" id="PRU00284"/>
    </source>
</evidence>
<reference evidence="7 8" key="1">
    <citation type="submission" date="2024-08" db="EMBL/GenBank/DDBJ databases">
        <authorList>
            <person name="Lu H."/>
        </authorList>
    </citation>
    <scope>NUCLEOTIDE SEQUENCE [LARGE SCALE GENOMIC DNA]</scope>
    <source>
        <strain evidence="7 8">BYS180W</strain>
    </source>
</reference>
<name>A0ABW7FVB5_9BURK</name>
<evidence type="ECO:0000256" key="4">
    <source>
        <dbReference type="SAM" id="Phobius"/>
    </source>
</evidence>
<dbReference type="SUPFAM" id="SSF58104">
    <property type="entry name" value="Methyl-accepting chemotaxis protein (MCP) signaling domain"/>
    <property type="match status" value="1"/>
</dbReference>
<dbReference type="InterPro" id="IPR004089">
    <property type="entry name" value="MCPsignal_dom"/>
</dbReference>
<dbReference type="Proteomes" id="UP001606099">
    <property type="component" value="Unassembled WGS sequence"/>
</dbReference>
<dbReference type="Pfam" id="PF00015">
    <property type="entry name" value="MCPsignal"/>
    <property type="match status" value="1"/>
</dbReference>
<keyword evidence="3" id="KW-0807">Transducer</keyword>
<dbReference type="PANTHER" id="PTHR43531:SF14">
    <property type="entry name" value="METHYL-ACCEPTING CHEMOTAXIS PROTEIN I-RELATED"/>
    <property type="match status" value="1"/>
</dbReference>
<accession>A0ABW7FVB5</accession>
<keyword evidence="1" id="KW-0488">Methylation</keyword>
<dbReference type="RefSeq" id="WP_394460333.1">
    <property type="nucleotide sequence ID" value="NZ_JBIGHZ010000003.1"/>
</dbReference>
<feature type="transmembrane region" description="Helical" evidence="4">
    <location>
        <begin position="12"/>
        <end position="32"/>
    </location>
</feature>
<keyword evidence="4" id="KW-0812">Transmembrane</keyword>
<dbReference type="PROSITE" id="PS50885">
    <property type="entry name" value="HAMP"/>
    <property type="match status" value="1"/>
</dbReference>
<dbReference type="InterPro" id="IPR004090">
    <property type="entry name" value="Chemotax_Me-accpt_rcpt"/>
</dbReference>
<comment type="similarity">
    <text evidence="2">Belongs to the methyl-accepting chemotaxis (MCP) protein family.</text>
</comment>
<dbReference type="PRINTS" id="PR00260">
    <property type="entry name" value="CHEMTRNSDUCR"/>
</dbReference>
<dbReference type="PROSITE" id="PS50111">
    <property type="entry name" value="CHEMOTAXIS_TRANSDUC_2"/>
    <property type="match status" value="1"/>
</dbReference>
<dbReference type="InterPro" id="IPR003660">
    <property type="entry name" value="HAMP_dom"/>
</dbReference>
<sequence length="516" mass="55734">MSLKNFSIRSRLYVFAGFCMVMLGLIGGDGLWSLGRAERAFSAYVQTDVNLLTQMADLRSGVGQLRRFEKDLLINLGDVEQLHRYEARWLKQHENLATNLDQMLTLAPQGTLRERLASLQTPLRQYREGFSGIIQRVRAGEFADTREANLATEPIKAPVRALDKELDELTTALNLYGQEKVAELEEGQQRIYVQLLVAMAVGMVAVAVFTWFNVRSIVLPLQQAVESTRRIAEHDLSQALKSSGRDETALLMGSVCDLQNSLRQVVGGVRSSMDSISTAAREVSAGALDLSQRTEQTAARLEETASAMEQLTASVRHNTDAAQQASALANESAQVAQRGVAVVGDVVQTMGEISQSSRRIGEIIAVIDGIAFQTNILALNAAVEAARAGEQGRGFAVVAGEVRSLAQRSASAAKEIKQLITSSGERVDSGAQQVERAGATMGEIATSIGRVSALVQDMSHATREQNVGIGRVSEAIELLDQMTQQNAALVEESAAAAQSLQHQAEQLTGSVAVFRL</sequence>
<keyword evidence="4" id="KW-0472">Membrane</keyword>
<evidence type="ECO:0000313" key="8">
    <source>
        <dbReference type="Proteomes" id="UP001606099"/>
    </source>
</evidence>
<protein>
    <submittedName>
        <fullName evidence="7">Methyl-accepting chemotaxis protein</fullName>
    </submittedName>
</protein>
<dbReference type="SMART" id="SM00304">
    <property type="entry name" value="HAMP"/>
    <property type="match status" value="1"/>
</dbReference>
<evidence type="ECO:0000259" key="6">
    <source>
        <dbReference type="PROSITE" id="PS50885"/>
    </source>
</evidence>
<dbReference type="Pfam" id="PF12729">
    <property type="entry name" value="4HB_MCP_1"/>
    <property type="match status" value="1"/>
</dbReference>
<dbReference type="Pfam" id="PF00672">
    <property type="entry name" value="HAMP"/>
    <property type="match status" value="1"/>
</dbReference>
<evidence type="ECO:0000313" key="7">
    <source>
        <dbReference type="EMBL" id="MFG6448258.1"/>
    </source>
</evidence>
<gene>
    <name evidence="7" type="ORF">ACG0Z6_08370</name>
</gene>
<keyword evidence="4" id="KW-1133">Transmembrane helix</keyword>
<dbReference type="InterPro" id="IPR024478">
    <property type="entry name" value="HlyB_4HB_MCP"/>
</dbReference>
<dbReference type="InterPro" id="IPR051310">
    <property type="entry name" value="MCP_chemotaxis"/>
</dbReference>
<comment type="caution">
    <text evidence="7">The sequence shown here is derived from an EMBL/GenBank/DDBJ whole genome shotgun (WGS) entry which is preliminary data.</text>
</comment>
<evidence type="ECO:0000256" key="1">
    <source>
        <dbReference type="ARBA" id="ARBA00022481"/>
    </source>
</evidence>
<dbReference type="CDD" id="cd11386">
    <property type="entry name" value="MCP_signal"/>
    <property type="match status" value="1"/>
</dbReference>
<keyword evidence="8" id="KW-1185">Reference proteome</keyword>
<evidence type="ECO:0000256" key="2">
    <source>
        <dbReference type="ARBA" id="ARBA00029447"/>
    </source>
</evidence>
<evidence type="ECO:0000259" key="5">
    <source>
        <dbReference type="PROSITE" id="PS50111"/>
    </source>
</evidence>
<feature type="domain" description="Methyl-accepting transducer" evidence="5">
    <location>
        <begin position="272"/>
        <end position="501"/>
    </location>
</feature>
<dbReference type="EMBL" id="JBIGHZ010000003">
    <property type="protein sequence ID" value="MFG6448258.1"/>
    <property type="molecule type" value="Genomic_DNA"/>
</dbReference>